<dbReference type="GO" id="GO:0000270">
    <property type="term" value="P:peptidoglycan metabolic process"/>
    <property type="evidence" value="ECO:0007669"/>
    <property type="project" value="TreeGrafter"/>
</dbReference>
<keyword evidence="2" id="KW-0378">Hydrolase</keyword>
<dbReference type="EMBL" id="LSRC01000004">
    <property type="protein sequence ID" value="KXI19100.1"/>
    <property type="molecule type" value="Genomic_DNA"/>
</dbReference>
<dbReference type="Proteomes" id="UP000070505">
    <property type="component" value="Unassembled WGS sequence"/>
</dbReference>
<dbReference type="Gene3D" id="3.40.710.10">
    <property type="entry name" value="DD-peptidase/beta-lactamase superfamily"/>
    <property type="match status" value="2"/>
</dbReference>
<dbReference type="SUPFAM" id="SSF56601">
    <property type="entry name" value="beta-lactamase/transpeptidase-like"/>
    <property type="match status" value="1"/>
</dbReference>
<dbReference type="InterPro" id="IPR000667">
    <property type="entry name" value="Peptidase_S13"/>
</dbReference>
<dbReference type="GO" id="GO:0006508">
    <property type="term" value="P:proteolysis"/>
    <property type="evidence" value="ECO:0007669"/>
    <property type="project" value="InterPro"/>
</dbReference>
<evidence type="ECO:0000256" key="2">
    <source>
        <dbReference type="ARBA" id="ARBA00022801"/>
    </source>
</evidence>
<dbReference type="PANTHER" id="PTHR30023:SF0">
    <property type="entry name" value="PENICILLIN-SENSITIVE CARBOXYPEPTIDASE A"/>
    <property type="match status" value="1"/>
</dbReference>
<dbReference type="PRINTS" id="PR00922">
    <property type="entry name" value="DADACBPTASE3"/>
</dbReference>
<dbReference type="AlphaFoldDB" id="A0A135ZBQ3"/>
<keyword evidence="3" id="KW-0645">Protease</keyword>
<gene>
    <name evidence="3" type="ORF">HMPREF3230_00091</name>
</gene>
<accession>A0A135ZBQ3</accession>
<dbReference type="PANTHER" id="PTHR30023">
    <property type="entry name" value="D-ALANYL-D-ALANINE CARBOXYPEPTIDASE"/>
    <property type="match status" value="1"/>
</dbReference>
<reference evidence="4" key="1">
    <citation type="submission" date="2016-02" db="EMBL/GenBank/DDBJ databases">
        <authorList>
            <person name="Mitreva M."/>
            <person name="Pepin K.H."/>
            <person name="Mihindukulasuriya K.A."/>
            <person name="Fulton R."/>
            <person name="Fronick C."/>
            <person name="O'Laughlin M."/>
            <person name="Miner T."/>
            <person name="Herter B."/>
            <person name="Rosa B.A."/>
            <person name="Cordes M."/>
            <person name="Tomlinson C."/>
            <person name="Wollam A."/>
            <person name="Palsikar V.B."/>
            <person name="Mardis E.R."/>
            <person name="Wilson R.K."/>
        </authorList>
    </citation>
    <scope>NUCLEOTIDE SEQUENCE [LARGE SCALE GENOMIC DNA]</scope>
    <source>
        <strain evidence="4">CMW7778B</strain>
    </source>
</reference>
<dbReference type="GO" id="GO:0004185">
    <property type="term" value="F:serine-type carboxypeptidase activity"/>
    <property type="evidence" value="ECO:0007669"/>
    <property type="project" value="InterPro"/>
</dbReference>
<name>A0A135ZBQ3_GARVA</name>
<keyword evidence="3" id="KW-0121">Carboxypeptidase</keyword>
<protein>
    <submittedName>
        <fullName evidence="3">D-alanyl-D-alanine carboxypeptidase/D-alanyl-D-alanine-endopeptidase</fullName>
    </submittedName>
</protein>
<evidence type="ECO:0000256" key="1">
    <source>
        <dbReference type="ARBA" id="ARBA00006096"/>
    </source>
</evidence>
<comment type="caution">
    <text evidence="3">The sequence shown here is derived from an EMBL/GenBank/DDBJ whole genome shotgun (WGS) entry which is preliminary data.</text>
</comment>
<dbReference type="PATRIC" id="fig|2702.101.peg.90"/>
<evidence type="ECO:0000313" key="3">
    <source>
        <dbReference type="EMBL" id="KXI19100.1"/>
    </source>
</evidence>
<comment type="similarity">
    <text evidence="1">Belongs to the peptidase S13 family.</text>
</comment>
<organism evidence="3 4">
    <name type="scientific">Gardnerella vaginalis</name>
    <dbReference type="NCBI Taxonomy" id="2702"/>
    <lineage>
        <taxon>Bacteria</taxon>
        <taxon>Bacillati</taxon>
        <taxon>Actinomycetota</taxon>
        <taxon>Actinomycetes</taxon>
        <taxon>Bifidobacteriales</taxon>
        <taxon>Bifidobacteriaceae</taxon>
        <taxon>Gardnerella</taxon>
    </lineage>
</organism>
<sequence length="460" mass="48925">MAFSYILFDIYDIIPGPLTIKSVNRVNPIEREDSFLSVSSVSSQAEAGSSIDKDSAQSLIKSLVEDAGVGNDVSVVIEDFHGNVVATHNPDIPREPASTLKTLTAAVASHTLDMGSTLDTFVYALNAKASKIVLKGNGDMLLGAGENDINHVNGRAGLATLAKNTAIALKNRGISSVHLSVDDSLFGEKRYPPLVHENNEGNYYYEPTSSMAIDCGRKRNFNYWLSLGHDADDLDDYPPLDQNQPKKVAETFVDLLSKQGISVDFSGEISKSKSLITPNAFPIAHVSSATLSEILGYMLRRSDNSLAEEFGRLTALAKGESNSPEGAVKSVVEGLKKLGVNTEGLHMSDCSGLSPKSSLRVTTLAQVQLLNLRAGKGSAAAQGLALPGFIGSARRLLKDESALGMIRVKTGSLDKVTSLTGNVTRKKGGTLVFAVVVNNPKSHGMSFAAISKFMSALPNL</sequence>
<dbReference type="Pfam" id="PF02113">
    <property type="entry name" value="Peptidase_S13"/>
    <property type="match status" value="2"/>
</dbReference>
<evidence type="ECO:0000313" key="4">
    <source>
        <dbReference type="Proteomes" id="UP000070505"/>
    </source>
</evidence>
<dbReference type="InterPro" id="IPR012338">
    <property type="entry name" value="Beta-lactam/transpept-like"/>
</dbReference>
<proteinExistence type="inferred from homology"/>